<dbReference type="GO" id="GO:0003700">
    <property type="term" value="F:DNA-binding transcription factor activity"/>
    <property type="evidence" value="ECO:0007669"/>
    <property type="project" value="InterPro"/>
</dbReference>
<reference evidence="5" key="1">
    <citation type="journal article" date="2014" name="Int. J. Syst. Evol. Microbiol.">
        <title>Complete genome sequence of Corynebacterium casei LMG S-19264T (=DSM 44701T), isolated from a smear-ripened cheese.</title>
        <authorList>
            <consortium name="US DOE Joint Genome Institute (JGI-PGF)"/>
            <person name="Walter F."/>
            <person name="Albersmeier A."/>
            <person name="Kalinowski J."/>
            <person name="Ruckert C."/>
        </authorList>
    </citation>
    <scope>NUCLEOTIDE SEQUENCE</scope>
    <source>
        <strain evidence="5">CGMCC 1.15371</strain>
    </source>
</reference>
<dbReference type="Gene3D" id="1.10.10.10">
    <property type="entry name" value="Winged helix-like DNA-binding domain superfamily/Winged helix DNA-binding domain"/>
    <property type="match status" value="1"/>
</dbReference>
<dbReference type="CDD" id="cd07377">
    <property type="entry name" value="WHTH_GntR"/>
    <property type="match status" value="1"/>
</dbReference>
<dbReference type="SMART" id="SM00345">
    <property type="entry name" value="HTH_GNTR"/>
    <property type="match status" value="1"/>
</dbReference>
<sequence length="236" mass="27066">MFEIKPIKKVTVTERIMEQIAQLITTGKIKPGDKLPTERDLAEQFGVTRARVREALRALSLIGLITIKAGEGSFVNKKEAIIPSDTITLLFHNEIHNLDEIYAARKLIESEIFIEACKFASDDHLKQLETKLQDIVSADEQTSPETFLHLLEQFDLYAGEICGNQIYYKLMQTIIHLRRESSLKLLHVPGAIEDSIHSRSKMLIALKSRQPDKVKEALDRFFFNSKHFYDNIIDEK</sequence>
<dbReference type="RefSeq" id="WP_188694571.1">
    <property type="nucleotide sequence ID" value="NZ_BMIR01000011.1"/>
</dbReference>
<dbReference type="GO" id="GO:0003677">
    <property type="term" value="F:DNA binding"/>
    <property type="evidence" value="ECO:0007669"/>
    <property type="project" value="UniProtKB-KW"/>
</dbReference>
<dbReference type="AlphaFoldDB" id="A0A8J2YJ26"/>
<dbReference type="Pfam" id="PF07729">
    <property type="entry name" value="FCD"/>
    <property type="match status" value="1"/>
</dbReference>
<keyword evidence="3" id="KW-0804">Transcription</keyword>
<gene>
    <name evidence="5" type="ORF">GCM10011391_25550</name>
</gene>
<dbReference type="Pfam" id="PF00392">
    <property type="entry name" value="GntR"/>
    <property type="match status" value="1"/>
</dbReference>
<dbReference type="InterPro" id="IPR036390">
    <property type="entry name" value="WH_DNA-bd_sf"/>
</dbReference>
<keyword evidence="1" id="KW-0805">Transcription regulation</keyword>
<organism evidence="5 6">
    <name type="scientific">Pullulanibacillus camelliae</name>
    <dbReference type="NCBI Taxonomy" id="1707096"/>
    <lineage>
        <taxon>Bacteria</taxon>
        <taxon>Bacillati</taxon>
        <taxon>Bacillota</taxon>
        <taxon>Bacilli</taxon>
        <taxon>Bacillales</taxon>
        <taxon>Sporolactobacillaceae</taxon>
        <taxon>Pullulanibacillus</taxon>
    </lineage>
</organism>
<comment type="caution">
    <text evidence="5">The sequence shown here is derived from an EMBL/GenBank/DDBJ whole genome shotgun (WGS) entry which is preliminary data.</text>
</comment>
<reference evidence="5" key="2">
    <citation type="submission" date="2020-09" db="EMBL/GenBank/DDBJ databases">
        <authorList>
            <person name="Sun Q."/>
            <person name="Zhou Y."/>
        </authorList>
    </citation>
    <scope>NUCLEOTIDE SEQUENCE</scope>
    <source>
        <strain evidence="5">CGMCC 1.15371</strain>
    </source>
</reference>
<proteinExistence type="predicted"/>
<dbReference type="InterPro" id="IPR036388">
    <property type="entry name" value="WH-like_DNA-bd_sf"/>
</dbReference>
<dbReference type="PANTHER" id="PTHR43537:SF5">
    <property type="entry name" value="UXU OPERON TRANSCRIPTIONAL REGULATOR"/>
    <property type="match status" value="1"/>
</dbReference>
<dbReference type="SUPFAM" id="SSF46785">
    <property type="entry name" value="Winged helix' DNA-binding domain"/>
    <property type="match status" value="1"/>
</dbReference>
<dbReference type="InterPro" id="IPR008920">
    <property type="entry name" value="TF_FadR/GntR_C"/>
</dbReference>
<dbReference type="Gene3D" id="1.20.120.530">
    <property type="entry name" value="GntR ligand-binding domain-like"/>
    <property type="match status" value="1"/>
</dbReference>
<dbReference type="PRINTS" id="PR00035">
    <property type="entry name" value="HTHGNTR"/>
</dbReference>
<dbReference type="Proteomes" id="UP000628775">
    <property type="component" value="Unassembled WGS sequence"/>
</dbReference>
<evidence type="ECO:0000313" key="6">
    <source>
        <dbReference type="Proteomes" id="UP000628775"/>
    </source>
</evidence>
<evidence type="ECO:0000256" key="2">
    <source>
        <dbReference type="ARBA" id="ARBA00023125"/>
    </source>
</evidence>
<dbReference type="SUPFAM" id="SSF48008">
    <property type="entry name" value="GntR ligand-binding domain-like"/>
    <property type="match status" value="1"/>
</dbReference>
<dbReference type="InterPro" id="IPR011711">
    <property type="entry name" value="GntR_C"/>
</dbReference>
<accession>A0A8J2YJ26</accession>
<dbReference type="SMART" id="SM00895">
    <property type="entry name" value="FCD"/>
    <property type="match status" value="1"/>
</dbReference>
<dbReference type="PANTHER" id="PTHR43537">
    <property type="entry name" value="TRANSCRIPTIONAL REGULATOR, GNTR FAMILY"/>
    <property type="match status" value="1"/>
</dbReference>
<name>A0A8J2YJ26_9BACL</name>
<keyword evidence="6" id="KW-1185">Reference proteome</keyword>
<evidence type="ECO:0000313" key="5">
    <source>
        <dbReference type="EMBL" id="GGE45617.1"/>
    </source>
</evidence>
<protein>
    <submittedName>
        <fullName evidence="5">GntR family transcriptional regulator</fullName>
    </submittedName>
</protein>
<evidence type="ECO:0000256" key="1">
    <source>
        <dbReference type="ARBA" id="ARBA00023015"/>
    </source>
</evidence>
<feature type="domain" description="HTH gntR-type" evidence="4">
    <location>
        <begin position="10"/>
        <end position="78"/>
    </location>
</feature>
<keyword evidence="2" id="KW-0238">DNA-binding</keyword>
<dbReference type="PROSITE" id="PS50949">
    <property type="entry name" value="HTH_GNTR"/>
    <property type="match status" value="1"/>
</dbReference>
<evidence type="ECO:0000259" key="4">
    <source>
        <dbReference type="PROSITE" id="PS50949"/>
    </source>
</evidence>
<evidence type="ECO:0000256" key="3">
    <source>
        <dbReference type="ARBA" id="ARBA00023163"/>
    </source>
</evidence>
<dbReference type="EMBL" id="BMIR01000011">
    <property type="protein sequence ID" value="GGE45617.1"/>
    <property type="molecule type" value="Genomic_DNA"/>
</dbReference>
<dbReference type="InterPro" id="IPR000524">
    <property type="entry name" value="Tscrpt_reg_HTH_GntR"/>
</dbReference>